<keyword evidence="2" id="KW-0326">Glycosidase</keyword>
<dbReference type="Gene3D" id="3.20.20.80">
    <property type="entry name" value="Glycosidases"/>
    <property type="match status" value="1"/>
</dbReference>
<reference evidence="4 5" key="1">
    <citation type="submission" date="2024-10" db="EMBL/GenBank/DDBJ databases">
        <title>Updated reference genomes for cyclostephanoid diatoms.</title>
        <authorList>
            <person name="Roberts W.R."/>
            <person name="Alverson A.J."/>
        </authorList>
    </citation>
    <scope>NUCLEOTIDE SEQUENCE [LARGE SCALE GENOMIC DNA]</scope>
    <source>
        <strain evidence="4 5">AJA228-03</strain>
    </source>
</reference>
<evidence type="ECO:0000256" key="2">
    <source>
        <dbReference type="ARBA" id="ARBA00023295"/>
    </source>
</evidence>
<dbReference type="SUPFAM" id="SSF51445">
    <property type="entry name" value="(Trans)glycosidases"/>
    <property type="match status" value="1"/>
</dbReference>
<dbReference type="Proteomes" id="UP001530377">
    <property type="component" value="Unassembled WGS sequence"/>
</dbReference>
<sequence length="286" mass="32324">MSSCRPPVNSTYLVIGQDLFSIDEYVRSQYNYSLHHHYHPRTDTNNTSPFTNGSTVIDSISNFVPSAFMVYTDLATLVGLWEPSDYGSGVEYADGTVDLFYPLPSSSSRHDNDRHDVDNDGRIVTTRSPVGLQIGLWLDGADGCFSICSGEMDDNIRRLSSYLERTRASRVFLRLGYEFDNPSFGYIDDPEIYALAFRKIAHDVRAGLTPDSRERVLFVWHSWAAPMAHLGLSLERFYPGDDVVDWIGISLFQQAYPWSSDWAGTMSDVANVLDFARDHEKVPYIS</sequence>
<feature type="domain" description="GH26" evidence="3">
    <location>
        <begin position="51"/>
        <end position="286"/>
    </location>
</feature>
<gene>
    <name evidence="4" type="ORF">ACHAXA_010584</name>
</gene>
<evidence type="ECO:0000313" key="5">
    <source>
        <dbReference type="Proteomes" id="UP001530377"/>
    </source>
</evidence>
<organism evidence="4 5">
    <name type="scientific">Cyclostephanos tholiformis</name>
    <dbReference type="NCBI Taxonomy" id="382380"/>
    <lineage>
        <taxon>Eukaryota</taxon>
        <taxon>Sar</taxon>
        <taxon>Stramenopiles</taxon>
        <taxon>Ochrophyta</taxon>
        <taxon>Bacillariophyta</taxon>
        <taxon>Coscinodiscophyceae</taxon>
        <taxon>Thalassiosirophycidae</taxon>
        <taxon>Stephanodiscales</taxon>
        <taxon>Stephanodiscaceae</taxon>
        <taxon>Cyclostephanos</taxon>
    </lineage>
</organism>
<protein>
    <recommendedName>
        <fullName evidence="3">GH26 domain-containing protein</fullName>
    </recommendedName>
</protein>
<evidence type="ECO:0000259" key="3">
    <source>
        <dbReference type="PROSITE" id="PS51764"/>
    </source>
</evidence>
<dbReference type="EMBL" id="JALLPB020000100">
    <property type="protein sequence ID" value="KAL3817565.1"/>
    <property type="molecule type" value="Genomic_DNA"/>
</dbReference>
<dbReference type="GO" id="GO:0016798">
    <property type="term" value="F:hydrolase activity, acting on glycosyl bonds"/>
    <property type="evidence" value="ECO:0007669"/>
    <property type="project" value="UniProtKB-KW"/>
</dbReference>
<comment type="caution">
    <text evidence="4">The sequence shown here is derived from an EMBL/GenBank/DDBJ whole genome shotgun (WGS) entry which is preliminary data.</text>
</comment>
<accession>A0ABD3RZC4</accession>
<dbReference type="InterPro" id="IPR017853">
    <property type="entry name" value="GH"/>
</dbReference>
<dbReference type="PROSITE" id="PS51764">
    <property type="entry name" value="GH26"/>
    <property type="match status" value="1"/>
</dbReference>
<dbReference type="InterPro" id="IPR022790">
    <property type="entry name" value="GH26_dom"/>
</dbReference>
<evidence type="ECO:0000256" key="1">
    <source>
        <dbReference type="ARBA" id="ARBA00022801"/>
    </source>
</evidence>
<evidence type="ECO:0000313" key="4">
    <source>
        <dbReference type="EMBL" id="KAL3817565.1"/>
    </source>
</evidence>
<proteinExistence type="predicted"/>
<dbReference type="AlphaFoldDB" id="A0ABD3RZC4"/>
<name>A0ABD3RZC4_9STRA</name>
<keyword evidence="1" id="KW-0378">Hydrolase</keyword>
<keyword evidence="5" id="KW-1185">Reference proteome</keyword>